<dbReference type="InterPro" id="IPR016032">
    <property type="entry name" value="Sig_transdc_resp-reg_C-effctor"/>
</dbReference>
<name>A0AAU1IBA2_9ACTN</name>
<dbReference type="SMART" id="SM00421">
    <property type="entry name" value="HTH_LUXR"/>
    <property type="match status" value="1"/>
</dbReference>
<dbReference type="Pfam" id="PF00196">
    <property type="entry name" value="GerE"/>
    <property type="match status" value="1"/>
</dbReference>
<evidence type="ECO:0000256" key="1">
    <source>
        <dbReference type="ARBA" id="ARBA00023015"/>
    </source>
</evidence>
<dbReference type="InterPro" id="IPR000792">
    <property type="entry name" value="Tscrpt_reg_LuxR_C"/>
</dbReference>
<dbReference type="Gene3D" id="3.40.50.2300">
    <property type="match status" value="1"/>
</dbReference>
<evidence type="ECO:0000259" key="4">
    <source>
        <dbReference type="PROSITE" id="PS50043"/>
    </source>
</evidence>
<dbReference type="InterPro" id="IPR039420">
    <property type="entry name" value="WalR-like"/>
</dbReference>
<dbReference type="EMBL" id="CP108140">
    <property type="protein sequence ID" value="WTP91414.1"/>
    <property type="molecule type" value="Genomic_DNA"/>
</dbReference>
<dbReference type="AlphaFoldDB" id="A0AAU1IBA2"/>
<feature type="domain" description="HTH luxR-type" evidence="4">
    <location>
        <begin position="122"/>
        <end position="187"/>
    </location>
</feature>
<proteinExistence type="predicted"/>
<gene>
    <name evidence="5" type="ORF">OG477_41725</name>
</gene>
<evidence type="ECO:0000256" key="3">
    <source>
        <dbReference type="ARBA" id="ARBA00023163"/>
    </source>
</evidence>
<dbReference type="GO" id="GO:0006355">
    <property type="term" value="P:regulation of DNA-templated transcription"/>
    <property type="evidence" value="ECO:0007669"/>
    <property type="project" value="InterPro"/>
</dbReference>
<keyword evidence="3" id="KW-0804">Transcription</keyword>
<dbReference type="PRINTS" id="PR00038">
    <property type="entry name" value="HTHLUXR"/>
</dbReference>
<keyword evidence="1" id="KW-0805">Transcription regulation</keyword>
<accession>A0AAU1IBA2</accession>
<dbReference type="PANTHER" id="PTHR43214:SF24">
    <property type="entry name" value="TRANSCRIPTIONAL REGULATORY PROTEIN NARL-RELATED"/>
    <property type="match status" value="1"/>
</dbReference>
<sequence length="189" mass="20822">MEATLKSRPEVLLVDEEHIDDNAVVIEAAEGLDEATMRTLRSLSRKGCRRIVLVIGTLDESGLMSVIEIGVCAVVRRSEATAPRLAQLIVSAAAGEGVLPPDLLGRLLLQVGRLQRQVLTPMDLHLNGLSDRETRILRLVADGYDTREIAAQLCYSERTVKNVLHDITSRFQLKNRSQAVAYALREGLI</sequence>
<dbReference type="SUPFAM" id="SSF46894">
    <property type="entry name" value="C-terminal effector domain of the bipartite response regulators"/>
    <property type="match status" value="1"/>
</dbReference>
<dbReference type="GO" id="GO:0003677">
    <property type="term" value="F:DNA binding"/>
    <property type="evidence" value="ECO:0007669"/>
    <property type="project" value="UniProtKB-KW"/>
</dbReference>
<organism evidence="5">
    <name type="scientific">Streptomyces sp. NBC_00180</name>
    <dbReference type="NCBI Taxonomy" id="2903632"/>
    <lineage>
        <taxon>Bacteria</taxon>
        <taxon>Bacillati</taxon>
        <taxon>Actinomycetota</taxon>
        <taxon>Actinomycetes</taxon>
        <taxon>Kitasatosporales</taxon>
        <taxon>Streptomycetaceae</taxon>
        <taxon>Streptomyces</taxon>
    </lineage>
</organism>
<dbReference type="PROSITE" id="PS50043">
    <property type="entry name" value="HTH_LUXR_2"/>
    <property type="match status" value="1"/>
</dbReference>
<dbReference type="CDD" id="cd06170">
    <property type="entry name" value="LuxR_C_like"/>
    <property type="match status" value="1"/>
</dbReference>
<evidence type="ECO:0000256" key="2">
    <source>
        <dbReference type="ARBA" id="ARBA00023125"/>
    </source>
</evidence>
<evidence type="ECO:0000313" key="5">
    <source>
        <dbReference type="EMBL" id="WTP91414.1"/>
    </source>
</evidence>
<reference evidence="5" key="1">
    <citation type="submission" date="2022-10" db="EMBL/GenBank/DDBJ databases">
        <title>The complete genomes of actinobacterial strains from the NBC collection.</title>
        <authorList>
            <person name="Joergensen T.S."/>
            <person name="Alvarez Arevalo M."/>
            <person name="Sterndorff E.B."/>
            <person name="Faurdal D."/>
            <person name="Vuksanovic O."/>
            <person name="Mourched A.-S."/>
            <person name="Charusanti P."/>
            <person name="Shaw S."/>
            <person name="Blin K."/>
            <person name="Weber T."/>
        </authorList>
    </citation>
    <scope>NUCLEOTIDE SEQUENCE</scope>
    <source>
        <strain evidence="5">NBC 00180</strain>
    </source>
</reference>
<protein>
    <submittedName>
        <fullName evidence="5">Response regulator transcription factor</fullName>
    </submittedName>
</protein>
<keyword evidence="2" id="KW-0238">DNA-binding</keyword>
<dbReference type="PANTHER" id="PTHR43214">
    <property type="entry name" value="TWO-COMPONENT RESPONSE REGULATOR"/>
    <property type="match status" value="1"/>
</dbReference>